<evidence type="ECO:0000256" key="1">
    <source>
        <dbReference type="SAM" id="MobiDB-lite"/>
    </source>
</evidence>
<name>A0A7I8DIB5_9FIRM</name>
<proteinExistence type="predicted"/>
<accession>A0A7I8DIB5</accession>
<dbReference type="AlphaFoldDB" id="A0A7I8DIB5"/>
<keyword evidence="4" id="KW-1185">Reference proteome</keyword>
<feature type="transmembrane region" description="Helical" evidence="2">
    <location>
        <begin position="12"/>
        <end position="36"/>
    </location>
</feature>
<dbReference type="Proteomes" id="UP000515703">
    <property type="component" value="Chromosome"/>
</dbReference>
<evidence type="ECO:0000313" key="4">
    <source>
        <dbReference type="Proteomes" id="UP000515703"/>
    </source>
</evidence>
<protein>
    <recommendedName>
        <fullName evidence="5">Pilus assembly protein</fullName>
    </recommendedName>
</protein>
<feature type="region of interest" description="Disordered" evidence="1">
    <location>
        <begin position="74"/>
        <end position="125"/>
    </location>
</feature>
<dbReference type="KEGG" id="acht:bsdcttw_00520"/>
<evidence type="ECO:0008006" key="5">
    <source>
        <dbReference type="Google" id="ProtNLM"/>
    </source>
</evidence>
<dbReference type="RefSeq" id="WP_185257482.1">
    <property type="nucleotide sequence ID" value="NZ_AP023368.1"/>
</dbReference>
<gene>
    <name evidence="3" type="ORF">bsdcttw_00520</name>
</gene>
<feature type="compositionally biased region" description="Basic and acidic residues" evidence="1">
    <location>
        <begin position="74"/>
        <end position="108"/>
    </location>
</feature>
<sequence>MKKEKKKRDCKGSLTVECALIFPLFLYAILAVMYFFQIYHLEDILQQAITKEGLMIAKYGYVYQYIADYESEDKAGDKDKDANKDTSNDTSKDTRKDTSGYKKNDKYSSEVSDSLQSEKEAEENGSSIFDTAKELLITKNINAAFFQLKLRDFVDESYINNSIIVGGMEGISTYFSDFMEEDDHIDIVISYYAKPPIKLPGTGKFFMLQRVTLRGWSGYHPDTGEEGGTADTEYVYITENGDVYHLWEDCTYLKMSIKEALLANIKNLSNISGGKYTPCEICGRKQTTGTVYITDTGDRYHTDLNCSALKRTVIKIPLSEAEGRSLCQRCRKRQGN</sequence>
<keyword evidence="2" id="KW-0812">Transmembrane</keyword>
<reference evidence="3 4" key="2">
    <citation type="submission" date="2020-08" db="EMBL/GenBank/DDBJ databases">
        <authorList>
            <person name="Ueki A."/>
            <person name="Tonouchi A."/>
        </authorList>
    </citation>
    <scope>NUCLEOTIDE SEQUENCE [LARGE SCALE GENOMIC DNA]</scope>
    <source>
        <strain evidence="3 4">CTTW</strain>
    </source>
</reference>
<dbReference type="EMBL" id="AP023368">
    <property type="protein sequence ID" value="BCJ97011.1"/>
    <property type="molecule type" value="Genomic_DNA"/>
</dbReference>
<reference evidence="3 4" key="1">
    <citation type="submission" date="2020-08" db="EMBL/GenBank/DDBJ databases">
        <title>Draft genome sequencing of an Anaerocolumna strain isolated from anoxic soil subjected to BSD treatment.</title>
        <authorList>
            <person name="Uek A."/>
            <person name="Tonouchi A."/>
        </authorList>
    </citation>
    <scope>NUCLEOTIDE SEQUENCE [LARGE SCALE GENOMIC DNA]</scope>
    <source>
        <strain evidence="3 4">CTTW</strain>
    </source>
</reference>
<evidence type="ECO:0000313" key="3">
    <source>
        <dbReference type="EMBL" id="BCJ97011.1"/>
    </source>
</evidence>
<keyword evidence="2" id="KW-1133">Transmembrane helix</keyword>
<evidence type="ECO:0000256" key="2">
    <source>
        <dbReference type="SAM" id="Phobius"/>
    </source>
</evidence>
<keyword evidence="2" id="KW-0472">Membrane</keyword>
<organism evidence="3 4">
    <name type="scientific">Anaerocolumna chitinilytica</name>
    <dbReference type="NCBI Taxonomy" id="1727145"/>
    <lineage>
        <taxon>Bacteria</taxon>
        <taxon>Bacillati</taxon>
        <taxon>Bacillota</taxon>
        <taxon>Clostridia</taxon>
        <taxon>Lachnospirales</taxon>
        <taxon>Lachnospiraceae</taxon>
        <taxon>Anaerocolumna</taxon>
    </lineage>
</organism>